<keyword evidence="9" id="KW-1185">Reference proteome</keyword>
<dbReference type="EMBL" id="JACHOC010000002">
    <property type="protein sequence ID" value="MBB4621512.1"/>
    <property type="molecule type" value="Genomic_DNA"/>
</dbReference>
<dbReference type="PROSITE" id="PS51257">
    <property type="entry name" value="PROKAR_LIPOPROTEIN"/>
    <property type="match status" value="1"/>
</dbReference>
<keyword evidence="5" id="KW-0564">Palmitate</keyword>
<sequence>MNKMVEIAYLLLAVVLCGCTFGDEPGVCPYTTRLDYWYAGNSSENMLPVYVDNLRQYLFDERGDLLSVVALRGDTIRSWQGNLEEGDYTVVLWGNLSEDGSDDLDVQPLTDRHLADMTLSAVTAEAPPAYRRNTGRLYYGYLSFHVEEGKMFRRRVYLSHAHASLHVTVQWMADAPPEGGTYRMRMKGVASEYGFMKGWESEPLTSGGSYTVPYIGTSEISHETRAAMNYDGEVIGDFVTFRYTSDTHQLWSLWRNDERIVGDLDLHRFFSKKPMNMDRNVEQEFEILVTVYEDKIIVSEITDSDWDEGGAIG</sequence>
<name>A0ABR6KJ26_9BACT</name>
<dbReference type="Pfam" id="PF08842">
    <property type="entry name" value="Mfa2"/>
    <property type="match status" value="1"/>
</dbReference>
<reference evidence="8 9" key="1">
    <citation type="submission" date="2020-08" db="EMBL/GenBank/DDBJ databases">
        <title>Genomic Encyclopedia of Type Strains, Phase IV (KMG-IV): sequencing the most valuable type-strain genomes for metagenomic binning, comparative biology and taxonomic classification.</title>
        <authorList>
            <person name="Goeker M."/>
        </authorList>
    </citation>
    <scope>NUCLEOTIDE SEQUENCE [LARGE SCALE GENOMIC DNA]</scope>
    <source>
        <strain evidence="8 9">DSM 102983</strain>
    </source>
</reference>
<comment type="similarity">
    <text evidence="2">Belongs to the bacteroidetes fimbrillin superfamily. FimB/Mfa2 family.</text>
</comment>
<keyword evidence="7" id="KW-0449">Lipoprotein</keyword>
<dbReference type="InterPro" id="IPR014941">
    <property type="entry name" value="FimB/Mfa2/Mfa3"/>
</dbReference>
<proteinExistence type="inferred from homology"/>
<protein>
    <recommendedName>
        <fullName evidence="10">FimB/Mfa2 family fimbrial subunit</fullName>
    </recommendedName>
</protein>
<comment type="subcellular location">
    <subcellularLocation>
        <location evidence="1">Cell outer membrane</location>
    </subcellularLocation>
</comment>
<keyword evidence="4" id="KW-0472">Membrane</keyword>
<evidence type="ECO:0000256" key="1">
    <source>
        <dbReference type="ARBA" id="ARBA00004442"/>
    </source>
</evidence>
<evidence type="ECO:0000313" key="8">
    <source>
        <dbReference type="EMBL" id="MBB4621512.1"/>
    </source>
</evidence>
<dbReference type="RefSeq" id="WP_183669801.1">
    <property type="nucleotide sequence ID" value="NZ_BMPB01000002.1"/>
</dbReference>
<evidence type="ECO:0000256" key="2">
    <source>
        <dbReference type="ARBA" id="ARBA00007248"/>
    </source>
</evidence>
<dbReference type="Gene3D" id="2.60.40.2100">
    <property type="match status" value="1"/>
</dbReference>
<keyword evidence="6" id="KW-0998">Cell outer membrane</keyword>
<evidence type="ECO:0000256" key="3">
    <source>
        <dbReference type="ARBA" id="ARBA00022729"/>
    </source>
</evidence>
<evidence type="ECO:0000313" key="9">
    <source>
        <dbReference type="Proteomes" id="UP000533637"/>
    </source>
</evidence>
<evidence type="ECO:0000256" key="6">
    <source>
        <dbReference type="ARBA" id="ARBA00023237"/>
    </source>
</evidence>
<accession>A0ABR6KJ26</accession>
<evidence type="ECO:0000256" key="4">
    <source>
        <dbReference type="ARBA" id="ARBA00023136"/>
    </source>
</evidence>
<gene>
    <name evidence="8" type="ORF">GGQ57_001406</name>
</gene>
<comment type="caution">
    <text evidence="8">The sequence shown here is derived from an EMBL/GenBank/DDBJ whole genome shotgun (WGS) entry which is preliminary data.</text>
</comment>
<organism evidence="8 9">
    <name type="scientific">Parabacteroides faecis</name>
    <dbReference type="NCBI Taxonomy" id="1217282"/>
    <lineage>
        <taxon>Bacteria</taxon>
        <taxon>Pseudomonadati</taxon>
        <taxon>Bacteroidota</taxon>
        <taxon>Bacteroidia</taxon>
        <taxon>Bacteroidales</taxon>
        <taxon>Tannerellaceae</taxon>
        <taxon>Parabacteroides</taxon>
    </lineage>
</organism>
<evidence type="ECO:0000256" key="5">
    <source>
        <dbReference type="ARBA" id="ARBA00023139"/>
    </source>
</evidence>
<evidence type="ECO:0000256" key="7">
    <source>
        <dbReference type="ARBA" id="ARBA00023288"/>
    </source>
</evidence>
<keyword evidence="3" id="KW-0732">Signal</keyword>
<evidence type="ECO:0008006" key="10">
    <source>
        <dbReference type="Google" id="ProtNLM"/>
    </source>
</evidence>
<dbReference type="Proteomes" id="UP000533637">
    <property type="component" value="Unassembled WGS sequence"/>
</dbReference>